<dbReference type="EMBL" id="JAFNEN010000221">
    <property type="protein sequence ID" value="KAG8189105.1"/>
    <property type="molecule type" value="Genomic_DNA"/>
</dbReference>
<evidence type="ECO:0000313" key="1">
    <source>
        <dbReference type="EMBL" id="KAG8189105.1"/>
    </source>
</evidence>
<comment type="caution">
    <text evidence="1">The sequence shown here is derived from an EMBL/GenBank/DDBJ whole genome shotgun (WGS) entry which is preliminary data.</text>
</comment>
<dbReference type="AlphaFoldDB" id="A0AAV6UX89"/>
<organism evidence="1 2">
    <name type="scientific">Oedothorax gibbosus</name>
    <dbReference type="NCBI Taxonomy" id="931172"/>
    <lineage>
        <taxon>Eukaryota</taxon>
        <taxon>Metazoa</taxon>
        <taxon>Ecdysozoa</taxon>
        <taxon>Arthropoda</taxon>
        <taxon>Chelicerata</taxon>
        <taxon>Arachnida</taxon>
        <taxon>Araneae</taxon>
        <taxon>Araneomorphae</taxon>
        <taxon>Entelegynae</taxon>
        <taxon>Araneoidea</taxon>
        <taxon>Linyphiidae</taxon>
        <taxon>Erigoninae</taxon>
        <taxon>Oedothorax</taxon>
    </lineage>
</organism>
<proteinExistence type="predicted"/>
<keyword evidence="2" id="KW-1185">Reference proteome</keyword>
<evidence type="ECO:0000313" key="2">
    <source>
        <dbReference type="Proteomes" id="UP000827092"/>
    </source>
</evidence>
<protein>
    <recommendedName>
        <fullName evidence="3">SOCS box domain-containing protein</fullName>
    </recommendedName>
</protein>
<gene>
    <name evidence="1" type="ORF">JTE90_028648</name>
</gene>
<accession>A0AAV6UX89</accession>
<reference evidence="1 2" key="1">
    <citation type="journal article" date="2022" name="Nat. Ecol. Evol.">
        <title>A masculinizing supergene underlies an exaggerated male reproductive morph in a spider.</title>
        <authorList>
            <person name="Hendrickx F."/>
            <person name="De Corte Z."/>
            <person name="Sonet G."/>
            <person name="Van Belleghem S.M."/>
            <person name="Kostlbacher S."/>
            <person name="Vangestel C."/>
        </authorList>
    </citation>
    <scope>NUCLEOTIDE SEQUENCE [LARGE SCALE GENOMIC DNA]</scope>
    <source>
        <strain evidence="1">W744_W776</strain>
    </source>
</reference>
<sequence length="329" mass="38197">MGSQHSLTYIAFKSDEIPLLFSDLHKALKKKKDYRHFARKIKLDCNRYSVTPTMSSLVHLWYVSYLSRTKCHSLLPHLRDRMIRDFINTLYCTSSSFDEIFLLLFTNAKSRYMLEQNRDLGLSSEDLKRLAEDFLRYASTAGLQFYVHKNQQKSLENLVDYPLKTFSLCPCTKRPLYVALYLRRPDTVRLLLNCGARIPYEDICNCNGRNAGHPLQNVLDIMKAPIKNSIASDTLDMLVYRERCVESLNILLVDMSYTSPLWSKLYVTLGELKGQECEIKFPSLKHISRAYIRLLLRNSRSLPQLECLAKLGLPHVLVSYLYIDDTETL</sequence>
<name>A0AAV6UX89_9ARAC</name>
<dbReference type="Proteomes" id="UP000827092">
    <property type="component" value="Unassembled WGS sequence"/>
</dbReference>
<evidence type="ECO:0008006" key="3">
    <source>
        <dbReference type="Google" id="ProtNLM"/>
    </source>
</evidence>